<evidence type="ECO:0000313" key="3">
    <source>
        <dbReference type="Proteomes" id="UP000652761"/>
    </source>
</evidence>
<feature type="compositionally biased region" description="Basic and acidic residues" evidence="1">
    <location>
        <begin position="231"/>
        <end position="240"/>
    </location>
</feature>
<keyword evidence="3" id="KW-1185">Reference proteome</keyword>
<gene>
    <name evidence="2" type="ORF">Taro_040575</name>
</gene>
<dbReference type="EMBL" id="NMUH01003941">
    <property type="protein sequence ID" value="MQM07728.1"/>
    <property type="molecule type" value="Genomic_DNA"/>
</dbReference>
<feature type="compositionally biased region" description="Basic and acidic residues" evidence="1">
    <location>
        <begin position="271"/>
        <end position="296"/>
    </location>
</feature>
<evidence type="ECO:0000256" key="1">
    <source>
        <dbReference type="SAM" id="MobiDB-lite"/>
    </source>
</evidence>
<dbReference type="AlphaFoldDB" id="A0A843WMA2"/>
<feature type="region of interest" description="Disordered" evidence="1">
    <location>
        <begin position="166"/>
        <end position="296"/>
    </location>
</feature>
<sequence length="296" mass="32635">MAWREVPTILIRPLFSSGVESPGWKPFFSGVDSPGVESPNPKSVTFPFSSLVATIAILVLLSWIERFVARLCFEANSSPPGFHTSLGFAKTPPFTDTVPFPLPVMFPSTELSKSPPCFSALLPSCVAFPIRFSEWVFSETLASSNGPPSAFPSTFVSPSKTDTFGPELGAWTSCPAPPDPSPGTEKNQERREEGDDATAAAPLLPPTKNSRDKISSDAKTPAPNPETTFLLEHRTRKEFPGVRSFINPMRGYTASQQPQTTPERHKSRTRREREREIEREEGGGQMERDESVKLHR</sequence>
<dbReference type="Proteomes" id="UP000652761">
    <property type="component" value="Unassembled WGS sequence"/>
</dbReference>
<proteinExistence type="predicted"/>
<reference evidence="2" key="1">
    <citation type="submission" date="2017-07" db="EMBL/GenBank/DDBJ databases">
        <title>Taro Niue Genome Assembly and Annotation.</title>
        <authorList>
            <person name="Atibalentja N."/>
            <person name="Keating K."/>
            <person name="Fields C.J."/>
        </authorList>
    </citation>
    <scope>NUCLEOTIDE SEQUENCE</scope>
    <source>
        <strain evidence="2">Niue_2</strain>
        <tissue evidence="2">Leaf</tissue>
    </source>
</reference>
<comment type="caution">
    <text evidence="2">The sequence shown here is derived from an EMBL/GenBank/DDBJ whole genome shotgun (WGS) entry which is preliminary data.</text>
</comment>
<organism evidence="2 3">
    <name type="scientific">Colocasia esculenta</name>
    <name type="common">Wild taro</name>
    <name type="synonym">Arum esculentum</name>
    <dbReference type="NCBI Taxonomy" id="4460"/>
    <lineage>
        <taxon>Eukaryota</taxon>
        <taxon>Viridiplantae</taxon>
        <taxon>Streptophyta</taxon>
        <taxon>Embryophyta</taxon>
        <taxon>Tracheophyta</taxon>
        <taxon>Spermatophyta</taxon>
        <taxon>Magnoliopsida</taxon>
        <taxon>Liliopsida</taxon>
        <taxon>Araceae</taxon>
        <taxon>Aroideae</taxon>
        <taxon>Colocasieae</taxon>
        <taxon>Colocasia</taxon>
    </lineage>
</organism>
<accession>A0A843WMA2</accession>
<evidence type="ECO:0000313" key="2">
    <source>
        <dbReference type="EMBL" id="MQM07728.1"/>
    </source>
</evidence>
<protein>
    <submittedName>
        <fullName evidence="2">Uncharacterized protein</fullName>
    </submittedName>
</protein>
<name>A0A843WMA2_COLES</name>